<gene>
    <name evidence="2" type="ORF">GK108_15235</name>
</gene>
<feature type="transmembrane region" description="Helical" evidence="1">
    <location>
        <begin position="74"/>
        <end position="97"/>
    </location>
</feature>
<accession>A0A6L9L6U7</accession>
<evidence type="ECO:0000256" key="1">
    <source>
        <dbReference type="SAM" id="Phobius"/>
    </source>
</evidence>
<dbReference type="RefSeq" id="WP_163949885.1">
    <property type="nucleotide sequence ID" value="NZ_JAAFZH010000006.1"/>
</dbReference>
<keyword evidence="1" id="KW-0812">Transmembrane</keyword>
<sequence length="245" mass="27574">MNINLETIENYVNGQLSEQERTQFDERLRTDPVVANELAFYVLSKQVAHQQAREQRMAELNALRQQNPRIGQRSIGWTVYVAAASLILLLGLGWYFFRPTTEPSLATNQLVDDYVTAHFMELPTTMGSETDSLKLGIDLFNKGKLDQATVVFQDVLARKPDTDSALKYGGIASLRQGNYDKAIKQFQALSQRTDLIANPGAFYESLALLKRGRPIDKSRAKKLLEDVINKNLEGKADAEKLILLL</sequence>
<keyword evidence="1" id="KW-1133">Transmembrane helix</keyword>
<protein>
    <submittedName>
        <fullName evidence="2">Tetratricopeptide repeat protein</fullName>
    </submittedName>
</protein>
<comment type="caution">
    <text evidence="2">The sequence shown here is derived from an EMBL/GenBank/DDBJ whole genome shotgun (WGS) entry which is preliminary data.</text>
</comment>
<evidence type="ECO:0000313" key="2">
    <source>
        <dbReference type="EMBL" id="NDU96234.1"/>
    </source>
</evidence>
<keyword evidence="1" id="KW-0472">Membrane</keyword>
<evidence type="ECO:0000313" key="3">
    <source>
        <dbReference type="Proteomes" id="UP000474175"/>
    </source>
</evidence>
<reference evidence="2 3" key="1">
    <citation type="submission" date="2020-02" db="EMBL/GenBank/DDBJ databases">
        <title>Draft genome sequence of two Spirosoma agri KCTC 52727 and Spirosoma terrae KCTC 52035.</title>
        <authorList>
            <person name="Rojas J."/>
            <person name="Ambika Manirajan B."/>
            <person name="Suarez C."/>
            <person name="Ratering S."/>
            <person name="Schnell S."/>
        </authorList>
    </citation>
    <scope>NUCLEOTIDE SEQUENCE [LARGE SCALE GENOMIC DNA]</scope>
    <source>
        <strain evidence="2 3">KCTC 52035</strain>
    </source>
</reference>
<proteinExistence type="predicted"/>
<dbReference type="InterPro" id="IPR011990">
    <property type="entry name" value="TPR-like_helical_dom_sf"/>
</dbReference>
<dbReference type="AlphaFoldDB" id="A0A6L9L6U7"/>
<organism evidence="2 3">
    <name type="scientific">Spirosoma terrae</name>
    <dbReference type="NCBI Taxonomy" id="1968276"/>
    <lineage>
        <taxon>Bacteria</taxon>
        <taxon>Pseudomonadati</taxon>
        <taxon>Bacteroidota</taxon>
        <taxon>Cytophagia</taxon>
        <taxon>Cytophagales</taxon>
        <taxon>Cytophagaceae</taxon>
        <taxon>Spirosoma</taxon>
    </lineage>
</organism>
<keyword evidence="3" id="KW-1185">Reference proteome</keyword>
<dbReference type="SUPFAM" id="SSF48452">
    <property type="entry name" value="TPR-like"/>
    <property type="match status" value="1"/>
</dbReference>
<dbReference type="EMBL" id="JAAFZH010000006">
    <property type="protein sequence ID" value="NDU96234.1"/>
    <property type="molecule type" value="Genomic_DNA"/>
</dbReference>
<dbReference type="Proteomes" id="UP000474175">
    <property type="component" value="Unassembled WGS sequence"/>
</dbReference>
<dbReference type="Gene3D" id="1.25.40.10">
    <property type="entry name" value="Tetratricopeptide repeat domain"/>
    <property type="match status" value="1"/>
</dbReference>
<name>A0A6L9L6U7_9BACT</name>